<evidence type="ECO:0000256" key="1">
    <source>
        <dbReference type="SAM" id="MobiDB-lite"/>
    </source>
</evidence>
<organism evidence="2 3">
    <name type="scientific">Roseibium aggregatum</name>
    <dbReference type="NCBI Taxonomy" id="187304"/>
    <lineage>
        <taxon>Bacteria</taxon>
        <taxon>Pseudomonadati</taxon>
        <taxon>Pseudomonadota</taxon>
        <taxon>Alphaproteobacteria</taxon>
        <taxon>Hyphomicrobiales</taxon>
        <taxon>Stappiaceae</taxon>
        <taxon>Roseibium</taxon>
    </lineage>
</organism>
<name>A0A0M6XWN4_9HYPH</name>
<dbReference type="AlphaFoldDB" id="A0A0M6XWN4"/>
<accession>A0A0M6XWN4</accession>
<gene>
    <name evidence="2" type="ORF">LAL4801_00680</name>
</gene>
<keyword evidence="3" id="KW-1185">Reference proteome</keyword>
<dbReference type="Proteomes" id="UP000048926">
    <property type="component" value="Unassembled WGS sequence"/>
</dbReference>
<dbReference type="EMBL" id="CXST01000001">
    <property type="protein sequence ID" value="CTQ42255.1"/>
    <property type="molecule type" value="Genomic_DNA"/>
</dbReference>
<protein>
    <submittedName>
        <fullName evidence="2">Uncharacterized protein</fullName>
    </submittedName>
</protein>
<proteinExistence type="predicted"/>
<feature type="region of interest" description="Disordered" evidence="1">
    <location>
        <begin position="27"/>
        <end position="48"/>
    </location>
</feature>
<evidence type="ECO:0000313" key="3">
    <source>
        <dbReference type="Proteomes" id="UP000048926"/>
    </source>
</evidence>
<sequence length="48" mass="5479">MNGTAVRDSHVLQNRNRLREYCRRLGHGSSFGGGDGGVMSRYNRLRDR</sequence>
<evidence type="ECO:0000313" key="2">
    <source>
        <dbReference type="EMBL" id="CTQ42255.1"/>
    </source>
</evidence>
<reference evidence="3" key="1">
    <citation type="submission" date="2015-07" db="EMBL/GenBank/DDBJ databases">
        <authorList>
            <person name="Rodrigo-Torres Lidia"/>
            <person name="Arahal R.David."/>
        </authorList>
    </citation>
    <scope>NUCLEOTIDE SEQUENCE [LARGE SCALE GENOMIC DNA]</scope>
    <source>
        <strain evidence="3">CECT 4801</strain>
    </source>
</reference>